<proteinExistence type="predicted"/>
<comment type="caution">
    <text evidence="1">The sequence shown here is derived from an EMBL/GenBank/DDBJ whole genome shotgun (WGS) entry which is preliminary data.</text>
</comment>
<gene>
    <name evidence="1" type="ORF">N3K66_005676</name>
</gene>
<evidence type="ECO:0000313" key="2">
    <source>
        <dbReference type="Proteomes" id="UP001163324"/>
    </source>
</evidence>
<accession>A0ACC0UZ93</accession>
<name>A0ACC0UZ93_9HYPO</name>
<dbReference type="Proteomes" id="UP001163324">
    <property type="component" value="Chromosome 5"/>
</dbReference>
<reference evidence="1" key="1">
    <citation type="submission" date="2022-10" db="EMBL/GenBank/DDBJ databases">
        <title>Complete Genome of Trichothecium roseum strain YXFP-22015, a Plant Pathogen Isolated from Citrus.</title>
        <authorList>
            <person name="Wang Y."/>
            <person name="Zhu L."/>
        </authorList>
    </citation>
    <scope>NUCLEOTIDE SEQUENCE</scope>
    <source>
        <strain evidence="1">YXFP-22015</strain>
    </source>
</reference>
<sequence length="1126" mass="123987">MSWELPLLTTLILSVIGFCWLRVCSPHSSLRAIFYFPAIACTLALVFDTRELLQYYPGHPTSIDNLLSFDFRPDALLTTHFKMALTLGAVVWLLHRSWQTLWKPVPDLISILGVDVPETPDVSLAGIRADAATLSWTRPPSNRPVQRYLIQVNGILVGESLGHEVAITVTGLKPNHFYNIRVVAMGPNNFQAASPVIRLRTFGKDGKPDLGNARLPTNFVDDDAARGKRGDDSDDSDAHFSSSAAVESAPVLDNASNTREGTGTAPAQRRNTINRRHSPSVASMDQPIVKIPILNGPEPSLDELNRKFEEIRREIDENLSTFTKDEVEFQQQEEELKKEKDRKRLGLKEKEELTTQLKAIVRSTMEQMRASEKERVKKEQQLRDKESKKSKVRDNISKHEHDFESMKREREGFQAQKSSLEGKRDSDMNDLDRHNAELQENCAELELDLKDKGKQLQDMKEAREKLPGANDEQGKENDERSRREWENLRQNLHSQLVAETKRSHQLDHALQALAERQLLLQQAVASFYAQTDPSAADMDMAAQPPEKRLSHGSTSAPREDMSPPGHFVPLDTNMSPAQLGRGGFAPGPFIDIQPSHDELQSEAEFKAAGGPLSPSAQDYLPSGILDYEGSESRQHTNAMLPESVVAGDVDPQSPMSSTRSFSLLSSPHGSSHNLPFPQYTDNVDGRSINLSPDPAPSRFTNLLSSWQRSKTSKAVEDGGPPLGSLKPGQSQSFPRGFEDIEAGGPPRRKISFSLKSHRNSTGLDGNPSQPLSSARMPSRNWLNPFGGFSNAAPTDREFDQPRPASIASTDMPRPSTDSGSIWGTPGDSKSRMWSGPDGRWASQAGSRRPSLHGSPALTTSLASAEDVILDGTEMRNPESLGVIGSRPPASISAQSLSQRLNPNAPTFRGNMTSFFRNHKEKAKDRQRDTKDRGMDVTGPYAEPYQSGLGDSPTNPRTSRDTFSVHTQTSVSESRESLTLDNVSSHNSPNTGGLLTTTSSKEPDNVNSIKKLLRKGSSGKFSLSGRLGKDSGLFKKGPGSATNSDRNASADHRSSIGDLDEVGEDVAQLGRSFDSVASSPSLGPAKPKDSKEGRMSNWRFMKKKGKETANREKESMDMDRSTEDEPI</sequence>
<evidence type="ECO:0000313" key="1">
    <source>
        <dbReference type="EMBL" id="KAI9899215.1"/>
    </source>
</evidence>
<dbReference type="EMBL" id="CM047944">
    <property type="protein sequence ID" value="KAI9899215.1"/>
    <property type="molecule type" value="Genomic_DNA"/>
</dbReference>
<keyword evidence="2" id="KW-1185">Reference proteome</keyword>
<organism evidence="1 2">
    <name type="scientific">Trichothecium roseum</name>
    <dbReference type="NCBI Taxonomy" id="47278"/>
    <lineage>
        <taxon>Eukaryota</taxon>
        <taxon>Fungi</taxon>
        <taxon>Dikarya</taxon>
        <taxon>Ascomycota</taxon>
        <taxon>Pezizomycotina</taxon>
        <taxon>Sordariomycetes</taxon>
        <taxon>Hypocreomycetidae</taxon>
        <taxon>Hypocreales</taxon>
        <taxon>Hypocreales incertae sedis</taxon>
        <taxon>Trichothecium</taxon>
    </lineage>
</organism>
<protein>
    <submittedName>
        <fullName evidence="1">Uncharacterized protein</fullName>
    </submittedName>
</protein>